<dbReference type="Gene3D" id="6.10.340.10">
    <property type="match status" value="1"/>
</dbReference>
<evidence type="ECO:0000256" key="5">
    <source>
        <dbReference type="ARBA" id="ARBA00022679"/>
    </source>
</evidence>
<dbReference type="OrthoDB" id="342253at2157"/>
<dbReference type="STRING" id="487685.SAMN04488696_2442"/>
<keyword evidence="9" id="KW-0902">Two-component regulatory system</keyword>
<evidence type="ECO:0000313" key="19">
    <source>
        <dbReference type="Proteomes" id="UP000198535"/>
    </source>
</evidence>
<dbReference type="PROSITE" id="PS50112">
    <property type="entry name" value="PAS"/>
    <property type="match status" value="1"/>
</dbReference>
<dbReference type="SMART" id="SM00448">
    <property type="entry name" value="REC"/>
    <property type="match status" value="2"/>
</dbReference>
<evidence type="ECO:0000256" key="12">
    <source>
        <dbReference type="PROSITE-ProRule" id="PRU00169"/>
    </source>
</evidence>
<dbReference type="Pfam" id="PF00072">
    <property type="entry name" value="Response_reg"/>
    <property type="match status" value="2"/>
</dbReference>
<evidence type="ECO:0000313" key="18">
    <source>
        <dbReference type="EMBL" id="SFM79842.1"/>
    </source>
</evidence>
<keyword evidence="5" id="KW-0808">Transferase</keyword>
<dbReference type="CDD" id="cd16922">
    <property type="entry name" value="HATPase_EvgS-ArcB-TorS-like"/>
    <property type="match status" value="1"/>
</dbReference>
<evidence type="ECO:0000256" key="11">
    <source>
        <dbReference type="ARBA" id="ARBA00023306"/>
    </source>
</evidence>
<evidence type="ECO:0000256" key="9">
    <source>
        <dbReference type="ARBA" id="ARBA00023012"/>
    </source>
</evidence>
<dbReference type="GO" id="GO:0009927">
    <property type="term" value="F:histidine phosphotransfer kinase activity"/>
    <property type="evidence" value="ECO:0007669"/>
    <property type="project" value="TreeGrafter"/>
</dbReference>
<dbReference type="SMART" id="SM00388">
    <property type="entry name" value="HisKA"/>
    <property type="match status" value="1"/>
</dbReference>
<dbReference type="Pfam" id="PF00672">
    <property type="entry name" value="HAMP"/>
    <property type="match status" value="1"/>
</dbReference>
<dbReference type="GO" id="GO:0005524">
    <property type="term" value="F:ATP binding"/>
    <property type="evidence" value="ECO:0007669"/>
    <property type="project" value="UniProtKB-KW"/>
</dbReference>
<dbReference type="InterPro" id="IPR003594">
    <property type="entry name" value="HATPase_dom"/>
</dbReference>
<sequence>MKIRSKTLVILGTTFFCLILLLTLTVGQITEESFKELEEKEVSKNIDRVNAAIESRTENLVILSNDWGHWDDSYYYLLGEDEFYVENNLDTYSMENLQIDMMLFYDDNRQLYSAIGADLDSHVEEEVSEEVLEEIGSNDILFSSSSEPSYVQGIINTPEGPMLVSSNPVTRSTEYEPIAGTLIVGKYIDQRIIEELEHKTKLYLDIQPIGTEGPDHMTDQTLISQNGNSIDIEYLNGNTVRGTDILNDINGDPMFTLEIEMTRDIYQQGQSAIAYLLYAILLLGFIYGLVLIISLEKYVLSRISLISKNLKEITKSGTLSSRVDITGSDELYDLSENINYMLETLEDNEKQIQEAELISKKRMESIVENIISGVIVIDEHTHLITDVNPVAEEIIGLPKKDIIGKLCHEFVCPAEKGKCPISDLGDIVNRSERILINAKGENIPILKSVVTVTIGENKYLIESFVDMTKIKEAENDLIQAKIEAESANRAKSDFLATMSHELRTPLNSIIGFSDLIIEGNAGEMTTQQERYLSNISASGKHLLSLINNVLDLSKIEAGKLDLHIETFPVEEVFTEVSQLVAPLANKKGVIMSYTIDESIVNIYADKIRFKQILYNLISNAIKFTPKGGKIEVIIERRDGMDRIYVKDTGIGISEENMQKLFIPFTQLDSAANRQYEGTGLGLSLVKKFIALHNGSIWVESEEGKGTTFVFEIPGSEDNNTVETQPSQVENKPVNEITETSYENTKEQNLEGDDKLILVVEDDDNSRELLEATLSTEGYKVVSVNNGKEALDIARELKPFVITLDVMMPGMDGWEVLSHLKADKDTKDIPVIMISMMDEGHTGIVWGAVEHFLKPVQKDKLISAIDRIKEETKKHTLKVLIADDEKAAVEVISEMVSGMDLEIMTAYGGQEAIDIALRENPDLVILDLMMPEVSGFDVVNALRSQPTTSDISIVICTAKYLDKEDEEALDGRVLGVMQKGEFSKEKLVSYIRELYNRTQ</sequence>
<dbReference type="PROSITE" id="PS50885">
    <property type="entry name" value="HAMP"/>
    <property type="match status" value="1"/>
</dbReference>
<evidence type="ECO:0000259" key="14">
    <source>
        <dbReference type="PROSITE" id="PS50109"/>
    </source>
</evidence>
<keyword evidence="4 12" id="KW-0597">Phosphoprotein</keyword>
<dbReference type="SMART" id="SM00091">
    <property type="entry name" value="PAS"/>
    <property type="match status" value="1"/>
</dbReference>
<dbReference type="NCBIfam" id="TIGR00229">
    <property type="entry name" value="sensory_box"/>
    <property type="match status" value="1"/>
</dbReference>
<keyword evidence="11" id="KW-0131">Cell cycle</keyword>
<evidence type="ECO:0000259" key="17">
    <source>
        <dbReference type="PROSITE" id="PS50885"/>
    </source>
</evidence>
<keyword evidence="6" id="KW-0547">Nucleotide-binding</keyword>
<protein>
    <recommendedName>
        <fullName evidence="3">histidine kinase</fullName>
        <ecNumber evidence="3">2.7.13.3</ecNumber>
    </recommendedName>
</protein>
<feature type="modified residue" description="4-aspartylphosphate" evidence="12">
    <location>
        <position position="804"/>
    </location>
</feature>
<evidence type="ECO:0000256" key="8">
    <source>
        <dbReference type="ARBA" id="ARBA00022840"/>
    </source>
</evidence>
<dbReference type="GO" id="GO:0000155">
    <property type="term" value="F:phosphorelay sensor kinase activity"/>
    <property type="evidence" value="ECO:0007669"/>
    <property type="project" value="InterPro"/>
</dbReference>
<dbReference type="PANTHER" id="PTHR43047:SF72">
    <property type="entry name" value="OSMOSENSING HISTIDINE PROTEIN KINASE SLN1"/>
    <property type="match status" value="1"/>
</dbReference>
<dbReference type="Pfam" id="PF13426">
    <property type="entry name" value="PAS_9"/>
    <property type="match status" value="1"/>
</dbReference>
<evidence type="ECO:0000259" key="15">
    <source>
        <dbReference type="PROSITE" id="PS50110"/>
    </source>
</evidence>
<name>A0A1I4TSS3_9EURY</name>
<evidence type="ECO:0000256" key="3">
    <source>
        <dbReference type="ARBA" id="ARBA00012438"/>
    </source>
</evidence>
<dbReference type="RefSeq" id="WP_091937308.1">
    <property type="nucleotide sequence ID" value="NZ_FOUJ01000005.1"/>
</dbReference>
<dbReference type="SUPFAM" id="SSF52172">
    <property type="entry name" value="CheY-like"/>
    <property type="match status" value="2"/>
</dbReference>
<dbReference type="InterPro" id="IPR036097">
    <property type="entry name" value="HisK_dim/P_sf"/>
</dbReference>
<dbReference type="SMART" id="SM00387">
    <property type="entry name" value="HATPase_c"/>
    <property type="match status" value="1"/>
</dbReference>
<dbReference type="Pfam" id="PF02518">
    <property type="entry name" value="HATPase_c"/>
    <property type="match status" value="1"/>
</dbReference>
<dbReference type="FunFam" id="1.10.287.130:FF:000038">
    <property type="entry name" value="Sensory transduction histidine kinase"/>
    <property type="match status" value="1"/>
</dbReference>
<dbReference type="InterPro" id="IPR005467">
    <property type="entry name" value="His_kinase_dom"/>
</dbReference>
<dbReference type="CDD" id="cd06225">
    <property type="entry name" value="HAMP"/>
    <property type="match status" value="1"/>
</dbReference>
<comment type="catalytic activity">
    <reaction evidence="1">
        <text>ATP + protein L-histidine = ADP + protein N-phospho-L-histidine.</text>
        <dbReference type="EC" id="2.7.13.3"/>
    </reaction>
</comment>
<dbReference type="Gene3D" id="1.10.287.130">
    <property type="match status" value="1"/>
</dbReference>
<evidence type="ECO:0000256" key="7">
    <source>
        <dbReference type="ARBA" id="ARBA00022777"/>
    </source>
</evidence>
<dbReference type="Proteomes" id="UP000198535">
    <property type="component" value="Unassembled WGS sequence"/>
</dbReference>
<dbReference type="Pfam" id="PF05228">
    <property type="entry name" value="CHASE4"/>
    <property type="match status" value="1"/>
</dbReference>
<evidence type="ECO:0000256" key="10">
    <source>
        <dbReference type="ARBA" id="ARBA00023136"/>
    </source>
</evidence>
<keyword evidence="7" id="KW-0418">Kinase</keyword>
<feature type="domain" description="Response regulatory" evidence="15">
    <location>
        <begin position="877"/>
        <end position="993"/>
    </location>
</feature>
<dbReference type="EC" id="2.7.13.3" evidence="3"/>
<feature type="domain" description="PAS" evidence="16">
    <location>
        <begin position="359"/>
        <end position="405"/>
    </location>
</feature>
<evidence type="ECO:0000256" key="1">
    <source>
        <dbReference type="ARBA" id="ARBA00000085"/>
    </source>
</evidence>
<dbReference type="GO" id="GO:0005886">
    <property type="term" value="C:plasma membrane"/>
    <property type="evidence" value="ECO:0007669"/>
    <property type="project" value="TreeGrafter"/>
</dbReference>
<dbReference type="InterPro" id="IPR003660">
    <property type="entry name" value="HAMP_dom"/>
</dbReference>
<dbReference type="SUPFAM" id="SSF55785">
    <property type="entry name" value="PYP-like sensor domain (PAS domain)"/>
    <property type="match status" value="1"/>
</dbReference>
<dbReference type="Pfam" id="PF00512">
    <property type="entry name" value="HisKA"/>
    <property type="match status" value="1"/>
</dbReference>
<dbReference type="SUPFAM" id="SSF55874">
    <property type="entry name" value="ATPase domain of HSP90 chaperone/DNA topoisomerase II/histidine kinase"/>
    <property type="match status" value="1"/>
</dbReference>
<organism evidence="18 19">
    <name type="scientific">Methanolobus profundi</name>
    <dbReference type="NCBI Taxonomy" id="487685"/>
    <lineage>
        <taxon>Archaea</taxon>
        <taxon>Methanobacteriati</taxon>
        <taxon>Methanobacteriota</taxon>
        <taxon>Stenosarchaea group</taxon>
        <taxon>Methanomicrobia</taxon>
        <taxon>Methanosarcinales</taxon>
        <taxon>Methanosarcinaceae</taxon>
        <taxon>Methanolobus</taxon>
    </lineage>
</organism>
<dbReference type="InterPro" id="IPR036890">
    <property type="entry name" value="HATPase_C_sf"/>
</dbReference>
<keyword evidence="13" id="KW-1133">Transmembrane helix</keyword>
<dbReference type="InterPro" id="IPR000014">
    <property type="entry name" value="PAS"/>
</dbReference>
<feature type="transmembrane region" description="Helical" evidence="13">
    <location>
        <begin position="272"/>
        <end position="295"/>
    </location>
</feature>
<dbReference type="SMART" id="SM00304">
    <property type="entry name" value="HAMP"/>
    <property type="match status" value="1"/>
</dbReference>
<feature type="modified residue" description="4-aspartylphosphate" evidence="12">
    <location>
        <position position="926"/>
    </location>
</feature>
<dbReference type="InterPro" id="IPR007892">
    <property type="entry name" value="CHASE4"/>
</dbReference>
<dbReference type="InterPro" id="IPR001789">
    <property type="entry name" value="Sig_transdc_resp-reg_receiver"/>
</dbReference>
<dbReference type="InterPro" id="IPR011006">
    <property type="entry name" value="CheY-like_superfamily"/>
</dbReference>
<evidence type="ECO:0000259" key="16">
    <source>
        <dbReference type="PROSITE" id="PS50112"/>
    </source>
</evidence>
<keyword evidence="13" id="KW-0812">Transmembrane</keyword>
<accession>A0A1I4TSS3</accession>
<evidence type="ECO:0000256" key="6">
    <source>
        <dbReference type="ARBA" id="ARBA00022741"/>
    </source>
</evidence>
<dbReference type="InterPro" id="IPR035965">
    <property type="entry name" value="PAS-like_dom_sf"/>
</dbReference>
<dbReference type="PANTHER" id="PTHR43047">
    <property type="entry name" value="TWO-COMPONENT HISTIDINE PROTEIN KINASE"/>
    <property type="match status" value="1"/>
</dbReference>
<proteinExistence type="predicted"/>
<dbReference type="EMBL" id="FOUJ01000005">
    <property type="protein sequence ID" value="SFM79842.1"/>
    <property type="molecule type" value="Genomic_DNA"/>
</dbReference>
<dbReference type="InterPro" id="IPR003661">
    <property type="entry name" value="HisK_dim/P_dom"/>
</dbReference>
<dbReference type="AlphaFoldDB" id="A0A1I4TSS3"/>
<keyword evidence="19" id="KW-1185">Reference proteome</keyword>
<dbReference type="PROSITE" id="PS50110">
    <property type="entry name" value="RESPONSE_REGULATORY"/>
    <property type="match status" value="2"/>
</dbReference>
<reference evidence="19" key="1">
    <citation type="submission" date="2016-10" db="EMBL/GenBank/DDBJ databases">
        <authorList>
            <person name="Varghese N."/>
            <person name="Submissions S."/>
        </authorList>
    </citation>
    <scope>NUCLEOTIDE SEQUENCE [LARGE SCALE GENOMIC DNA]</scope>
    <source>
        <strain evidence="19">Mob M</strain>
    </source>
</reference>
<feature type="domain" description="Histidine kinase" evidence="14">
    <location>
        <begin position="497"/>
        <end position="716"/>
    </location>
</feature>
<keyword evidence="10 13" id="KW-0472">Membrane</keyword>
<dbReference type="CDD" id="cd00130">
    <property type="entry name" value="PAS"/>
    <property type="match status" value="1"/>
</dbReference>
<dbReference type="SUPFAM" id="SSF47384">
    <property type="entry name" value="Homodimeric domain of signal transducing histidine kinase"/>
    <property type="match status" value="1"/>
</dbReference>
<dbReference type="Gene3D" id="3.30.565.10">
    <property type="entry name" value="Histidine kinase-like ATPase, C-terminal domain"/>
    <property type="match status" value="1"/>
</dbReference>
<feature type="domain" description="HAMP" evidence="17">
    <location>
        <begin position="297"/>
        <end position="350"/>
    </location>
</feature>
<keyword evidence="8" id="KW-0067">ATP-binding</keyword>
<dbReference type="Gene3D" id="3.40.50.2300">
    <property type="match status" value="2"/>
</dbReference>
<dbReference type="InterPro" id="IPR004358">
    <property type="entry name" value="Sig_transdc_His_kin-like_C"/>
</dbReference>
<dbReference type="FunFam" id="3.30.565.10:FF:000010">
    <property type="entry name" value="Sensor histidine kinase RcsC"/>
    <property type="match status" value="1"/>
</dbReference>
<dbReference type="PROSITE" id="PS50109">
    <property type="entry name" value="HIS_KIN"/>
    <property type="match status" value="1"/>
</dbReference>
<evidence type="ECO:0000256" key="13">
    <source>
        <dbReference type="SAM" id="Phobius"/>
    </source>
</evidence>
<comment type="subcellular location">
    <subcellularLocation>
        <location evidence="2">Membrane</location>
    </subcellularLocation>
</comment>
<dbReference type="PRINTS" id="PR00344">
    <property type="entry name" value="BCTRLSENSOR"/>
</dbReference>
<feature type="domain" description="Response regulatory" evidence="15">
    <location>
        <begin position="755"/>
        <end position="868"/>
    </location>
</feature>
<gene>
    <name evidence="18" type="ORF">SAMN04488696_2442</name>
</gene>
<dbReference type="CDD" id="cd00082">
    <property type="entry name" value="HisKA"/>
    <property type="match status" value="1"/>
</dbReference>
<dbReference type="Gene3D" id="3.30.450.20">
    <property type="entry name" value="PAS domain"/>
    <property type="match status" value="1"/>
</dbReference>
<evidence type="ECO:0000256" key="4">
    <source>
        <dbReference type="ARBA" id="ARBA00022553"/>
    </source>
</evidence>
<evidence type="ECO:0000256" key="2">
    <source>
        <dbReference type="ARBA" id="ARBA00004370"/>
    </source>
</evidence>